<organism evidence="1 2">
    <name type="scientific">Dendrobium catenatum</name>
    <dbReference type="NCBI Taxonomy" id="906689"/>
    <lineage>
        <taxon>Eukaryota</taxon>
        <taxon>Viridiplantae</taxon>
        <taxon>Streptophyta</taxon>
        <taxon>Embryophyta</taxon>
        <taxon>Tracheophyta</taxon>
        <taxon>Spermatophyta</taxon>
        <taxon>Magnoliopsida</taxon>
        <taxon>Liliopsida</taxon>
        <taxon>Asparagales</taxon>
        <taxon>Orchidaceae</taxon>
        <taxon>Epidendroideae</taxon>
        <taxon>Malaxideae</taxon>
        <taxon>Dendrobiinae</taxon>
        <taxon>Dendrobium</taxon>
    </lineage>
</organism>
<accession>A0A2I0X0X1</accession>
<evidence type="ECO:0000313" key="1">
    <source>
        <dbReference type="EMBL" id="PKU81527.1"/>
    </source>
</evidence>
<reference evidence="1 2" key="1">
    <citation type="journal article" date="2016" name="Sci. Rep.">
        <title>The Dendrobium catenatum Lindl. genome sequence provides insights into polysaccharide synthase, floral development and adaptive evolution.</title>
        <authorList>
            <person name="Zhang G.Q."/>
            <person name="Xu Q."/>
            <person name="Bian C."/>
            <person name="Tsai W.C."/>
            <person name="Yeh C.M."/>
            <person name="Liu K.W."/>
            <person name="Yoshida K."/>
            <person name="Zhang L.S."/>
            <person name="Chang S.B."/>
            <person name="Chen F."/>
            <person name="Shi Y."/>
            <person name="Su Y.Y."/>
            <person name="Zhang Y.Q."/>
            <person name="Chen L.J."/>
            <person name="Yin Y."/>
            <person name="Lin M."/>
            <person name="Huang H."/>
            <person name="Deng H."/>
            <person name="Wang Z.W."/>
            <person name="Zhu S.L."/>
            <person name="Zhao X."/>
            <person name="Deng C."/>
            <person name="Niu S.C."/>
            <person name="Huang J."/>
            <person name="Wang M."/>
            <person name="Liu G.H."/>
            <person name="Yang H.J."/>
            <person name="Xiao X.J."/>
            <person name="Hsiao Y.Y."/>
            <person name="Wu W.L."/>
            <person name="Chen Y.Y."/>
            <person name="Mitsuda N."/>
            <person name="Ohme-Takagi M."/>
            <person name="Luo Y.B."/>
            <person name="Van de Peer Y."/>
            <person name="Liu Z.J."/>
        </authorList>
    </citation>
    <scope>NUCLEOTIDE SEQUENCE [LARGE SCALE GENOMIC DNA]</scope>
    <source>
        <tissue evidence="1">The whole plant</tissue>
    </source>
</reference>
<dbReference type="EMBL" id="KZ502235">
    <property type="protein sequence ID" value="PKU81527.1"/>
    <property type="molecule type" value="Genomic_DNA"/>
</dbReference>
<gene>
    <name evidence="1" type="ORF">MA16_Dca007634</name>
</gene>
<dbReference type="AlphaFoldDB" id="A0A2I0X0X1"/>
<name>A0A2I0X0X1_9ASPA</name>
<dbReference type="Proteomes" id="UP000233837">
    <property type="component" value="Unassembled WGS sequence"/>
</dbReference>
<evidence type="ECO:0000313" key="2">
    <source>
        <dbReference type="Proteomes" id="UP000233837"/>
    </source>
</evidence>
<keyword evidence="2" id="KW-1185">Reference proteome</keyword>
<sequence length="133" mass="14844">MFLLLRVPCVFLRKKSQKDPKNVNYQLWDMQSVKCPFYEALLVVVKKTQQLKGVELNHFNKEASAVKKEGGRAKSPSLISYITAQYKNTGVIAGGHQAGGCRGFADPSRRHRASPLVYPVNLSLLNPETGLTR</sequence>
<reference evidence="1 2" key="2">
    <citation type="journal article" date="2017" name="Nature">
        <title>The Apostasia genome and the evolution of orchids.</title>
        <authorList>
            <person name="Zhang G.Q."/>
            <person name="Liu K.W."/>
            <person name="Li Z."/>
            <person name="Lohaus R."/>
            <person name="Hsiao Y.Y."/>
            <person name="Niu S.C."/>
            <person name="Wang J.Y."/>
            <person name="Lin Y.C."/>
            <person name="Xu Q."/>
            <person name="Chen L.J."/>
            <person name="Yoshida K."/>
            <person name="Fujiwara S."/>
            <person name="Wang Z.W."/>
            <person name="Zhang Y.Q."/>
            <person name="Mitsuda N."/>
            <person name="Wang M."/>
            <person name="Liu G.H."/>
            <person name="Pecoraro L."/>
            <person name="Huang H.X."/>
            <person name="Xiao X.J."/>
            <person name="Lin M."/>
            <person name="Wu X.Y."/>
            <person name="Wu W.L."/>
            <person name="Chen Y.Y."/>
            <person name="Chang S.B."/>
            <person name="Sakamoto S."/>
            <person name="Ohme-Takagi M."/>
            <person name="Yagi M."/>
            <person name="Zeng S.J."/>
            <person name="Shen C.Y."/>
            <person name="Yeh C.M."/>
            <person name="Luo Y.B."/>
            <person name="Tsai W.C."/>
            <person name="Van de Peer Y."/>
            <person name="Liu Z.J."/>
        </authorList>
    </citation>
    <scope>NUCLEOTIDE SEQUENCE [LARGE SCALE GENOMIC DNA]</scope>
    <source>
        <tissue evidence="1">The whole plant</tissue>
    </source>
</reference>
<protein>
    <submittedName>
        <fullName evidence="1">Uncharacterized protein</fullName>
    </submittedName>
</protein>
<proteinExistence type="predicted"/>